<evidence type="ECO:0000256" key="6">
    <source>
        <dbReference type="ARBA" id="ARBA00023211"/>
    </source>
</evidence>
<keyword evidence="3" id="KW-0479">Metal-binding</keyword>
<comment type="cofactor">
    <cofactor evidence="1">
        <name>Mn(2+)</name>
        <dbReference type="ChEBI" id="CHEBI:29035"/>
    </cofactor>
</comment>
<keyword evidence="5" id="KW-0460">Magnesium</keyword>
<dbReference type="AlphaFoldDB" id="A0AA86GPZ0"/>
<dbReference type="PANTHER" id="PTHR12318:SF0">
    <property type="entry name" value="ACYL-COENZYME A DIPHOSPHATASE NUDT19"/>
    <property type="match status" value="1"/>
</dbReference>
<dbReference type="PROSITE" id="PS51462">
    <property type="entry name" value="NUDIX"/>
    <property type="match status" value="1"/>
</dbReference>
<evidence type="ECO:0000256" key="4">
    <source>
        <dbReference type="ARBA" id="ARBA00022801"/>
    </source>
</evidence>
<dbReference type="InterPro" id="IPR000086">
    <property type="entry name" value="NUDIX_hydrolase_dom"/>
</dbReference>
<proteinExistence type="predicted"/>
<dbReference type="Proteomes" id="UP000058599">
    <property type="component" value="Chromosome"/>
</dbReference>
<keyword evidence="6" id="KW-0464">Manganese</keyword>
<dbReference type="InterPro" id="IPR015797">
    <property type="entry name" value="NUDIX_hydrolase-like_dom_sf"/>
</dbReference>
<keyword evidence="9" id="KW-1185">Reference proteome</keyword>
<dbReference type="CDD" id="cd18870">
    <property type="entry name" value="NUDIX_AcylCoAdiphos_Nudt19"/>
    <property type="match status" value="1"/>
</dbReference>
<evidence type="ECO:0000256" key="2">
    <source>
        <dbReference type="ARBA" id="ARBA00001946"/>
    </source>
</evidence>
<name>A0AA86GPZ0_9SPHN</name>
<feature type="domain" description="Nudix hydrolase" evidence="7">
    <location>
        <begin position="29"/>
        <end position="217"/>
    </location>
</feature>
<organism evidence="8 9">
    <name type="scientific">Sphingopyxis granuli</name>
    <dbReference type="NCBI Taxonomy" id="267128"/>
    <lineage>
        <taxon>Bacteria</taxon>
        <taxon>Pseudomonadati</taxon>
        <taxon>Pseudomonadota</taxon>
        <taxon>Alphaproteobacteria</taxon>
        <taxon>Sphingomonadales</taxon>
        <taxon>Sphingomonadaceae</taxon>
        <taxon>Sphingopyxis</taxon>
    </lineage>
</organism>
<evidence type="ECO:0000256" key="5">
    <source>
        <dbReference type="ARBA" id="ARBA00022842"/>
    </source>
</evidence>
<comment type="cofactor">
    <cofactor evidence="2">
        <name>Mg(2+)</name>
        <dbReference type="ChEBI" id="CHEBI:18420"/>
    </cofactor>
</comment>
<dbReference type="PANTHER" id="PTHR12318">
    <property type="entry name" value="TESTOSTERONE-REGULATED PROTEIN RP2"/>
    <property type="match status" value="1"/>
</dbReference>
<evidence type="ECO:0000313" key="8">
    <source>
        <dbReference type="EMBL" id="AMG75122.1"/>
    </source>
</evidence>
<dbReference type="GO" id="GO:0016818">
    <property type="term" value="F:hydrolase activity, acting on acid anhydrides, in phosphorus-containing anhydrides"/>
    <property type="evidence" value="ECO:0007669"/>
    <property type="project" value="InterPro"/>
</dbReference>
<evidence type="ECO:0000256" key="1">
    <source>
        <dbReference type="ARBA" id="ARBA00001936"/>
    </source>
</evidence>
<reference evidence="8 9" key="1">
    <citation type="journal article" date="2016" name="BMC Genomics">
        <title>Genomic analysis of the nitrate-respiring Sphingopyxis granuli (formerly Sphingomonas macrogoltabida) strain TFA.</title>
        <authorList>
            <person name="Garcia-Romero I."/>
            <person name="Perez-Pulido A.J."/>
            <person name="Gonzalez-Flores Y.E."/>
            <person name="Reyes-Ramirez F."/>
            <person name="Santero E."/>
            <person name="Floriano B."/>
        </authorList>
    </citation>
    <scope>NUCLEOTIDE SEQUENCE [LARGE SCALE GENOMIC DNA]</scope>
    <source>
        <strain evidence="8 9">TFA</strain>
    </source>
</reference>
<evidence type="ECO:0000313" key="9">
    <source>
        <dbReference type="Proteomes" id="UP000058599"/>
    </source>
</evidence>
<dbReference type="EMBL" id="CP012199">
    <property type="protein sequence ID" value="AMG75122.1"/>
    <property type="molecule type" value="Genomic_DNA"/>
</dbReference>
<dbReference type="Gene3D" id="3.90.79.10">
    <property type="entry name" value="Nucleoside Triphosphate Pyrophosphohydrolase"/>
    <property type="match status" value="1"/>
</dbReference>
<keyword evidence="4 8" id="KW-0378">Hydrolase</keyword>
<accession>A0AA86GPZ0</accession>
<dbReference type="KEGG" id="sgi:SGRAN_2773"/>
<evidence type="ECO:0000259" key="7">
    <source>
        <dbReference type="PROSITE" id="PS51462"/>
    </source>
</evidence>
<dbReference type="GO" id="GO:0046872">
    <property type="term" value="F:metal ion binding"/>
    <property type="evidence" value="ECO:0007669"/>
    <property type="project" value="UniProtKB-KW"/>
</dbReference>
<protein>
    <submittedName>
        <fullName evidence="8">NUDIX hydrolase</fullName>
    </submittedName>
</protein>
<dbReference type="InterPro" id="IPR039121">
    <property type="entry name" value="NUDT19"/>
</dbReference>
<gene>
    <name evidence="8" type="ORF">SGRAN_2773</name>
</gene>
<dbReference type="SUPFAM" id="SSF55811">
    <property type="entry name" value="Nudix"/>
    <property type="match status" value="1"/>
</dbReference>
<sequence>MTSAGTRRIAWIMNDSTLRPHASPPVPEGAIPAATLVIMRPSDHGGPDEILMVKRATNMAFAAGALVFPGGRIDPDDYLVAERHGFAPHDPEGAARVAALRETIEETGLAVGWDGLRDREIAAVRRALLGGTLLSDILASRDERIALDALVPFARWCPNFKEARTFDTRFYAVPAPTHGHELTVEEAEHSQIFWASAHATLAMAERGEASVIFPTRRNLERLAQRTDFEDFARHAGEYPIELITPWIEDRGGRPYLCIPEGLGYPVTSEAFERARRS</sequence>
<evidence type="ECO:0000256" key="3">
    <source>
        <dbReference type="ARBA" id="ARBA00022723"/>
    </source>
</evidence>